<dbReference type="InterPro" id="IPR046341">
    <property type="entry name" value="SET_dom_sf"/>
</dbReference>
<evidence type="ECO:0000256" key="4">
    <source>
        <dbReference type="SAM" id="MobiDB-lite"/>
    </source>
</evidence>
<dbReference type="PANTHER" id="PTHR46165">
    <property type="entry name" value="SET AND MYND DOMAIN-CONTAINING PROTEIN 4"/>
    <property type="match status" value="1"/>
</dbReference>
<dbReference type="Gene3D" id="1.10.220.160">
    <property type="match status" value="1"/>
</dbReference>
<dbReference type="GO" id="GO:0005634">
    <property type="term" value="C:nucleus"/>
    <property type="evidence" value="ECO:0007669"/>
    <property type="project" value="TreeGrafter"/>
</dbReference>
<reference evidence="6 7" key="1">
    <citation type="submission" date="2016-03" db="EMBL/GenBank/DDBJ databases">
        <title>Cyphomyrmex costatus WGS genome.</title>
        <authorList>
            <person name="Nygaard S."/>
            <person name="Hu H."/>
            <person name="Boomsma J."/>
            <person name="Zhang G."/>
        </authorList>
    </citation>
    <scope>NUCLEOTIDE SEQUENCE [LARGE SCALE GENOMIC DNA]</scope>
    <source>
        <strain evidence="6">MS0001</strain>
        <tissue evidence="6">Whole body</tissue>
    </source>
</reference>
<evidence type="ECO:0000313" key="7">
    <source>
        <dbReference type="Proteomes" id="UP000078542"/>
    </source>
</evidence>
<dbReference type="GO" id="GO:0008276">
    <property type="term" value="F:protein methyltransferase activity"/>
    <property type="evidence" value="ECO:0007669"/>
    <property type="project" value="UniProtKB-ARBA"/>
</dbReference>
<organism evidence="6 7">
    <name type="scientific">Cyphomyrmex costatus</name>
    <dbReference type="NCBI Taxonomy" id="456900"/>
    <lineage>
        <taxon>Eukaryota</taxon>
        <taxon>Metazoa</taxon>
        <taxon>Ecdysozoa</taxon>
        <taxon>Arthropoda</taxon>
        <taxon>Hexapoda</taxon>
        <taxon>Insecta</taxon>
        <taxon>Pterygota</taxon>
        <taxon>Neoptera</taxon>
        <taxon>Endopterygota</taxon>
        <taxon>Hymenoptera</taxon>
        <taxon>Apocrita</taxon>
        <taxon>Aculeata</taxon>
        <taxon>Formicoidea</taxon>
        <taxon>Formicidae</taxon>
        <taxon>Myrmicinae</taxon>
        <taxon>Cyphomyrmex</taxon>
    </lineage>
</organism>
<proteinExistence type="predicted"/>
<dbReference type="Pfam" id="PF00856">
    <property type="entry name" value="SET"/>
    <property type="match status" value="1"/>
</dbReference>
<dbReference type="GO" id="GO:0042826">
    <property type="term" value="F:histone deacetylase binding"/>
    <property type="evidence" value="ECO:0007669"/>
    <property type="project" value="TreeGrafter"/>
</dbReference>
<keyword evidence="3" id="KW-0949">S-adenosyl-L-methionine</keyword>
<dbReference type="GO" id="GO:0008757">
    <property type="term" value="F:S-adenosylmethionine-dependent methyltransferase activity"/>
    <property type="evidence" value="ECO:0007669"/>
    <property type="project" value="UniProtKB-ARBA"/>
</dbReference>
<feature type="compositionally biased region" description="Low complexity" evidence="4">
    <location>
        <begin position="176"/>
        <end position="192"/>
    </location>
</feature>
<feature type="domain" description="SET" evidence="5">
    <location>
        <begin position="207"/>
        <end position="526"/>
    </location>
</feature>
<evidence type="ECO:0000259" key="5">
    <source>
        <dbReference type="PROSITE" id="PS50280"/>
    </source>
</evidence>
<dbReference type="GO" id="GO:0005737">
    <property type="term" value="C:cytoplasm"/>
    <property type="evidence" value="ECO:0007669"/>
    <property type="project" value="TreeGrafter"/>
</dbReference>
<feature type="non-terminal residue" evidence="6">
    <location>
        <position position="1"/>
    </location>
</feature>
<dbReference type="Gene3D" id="1.25.40.10">
    <property type="entry name" value="Tetratricopeptide repeat domain"/>
    <property type="match status" value="1"/>
</dbReference>
<protein>
    <submittedName>
        <fullName evidence="6">SET and MYND domain-containing protein 4</fullName>
    </submittedName>
</protein>
<dbReference type="GO" id="GO:0008170">
    <property type="term" value="F:N-methyltransferase activity"/>
    <property type="evidence" value="ECO:0007669"/>
    <property type="project" value="UniProtKB-ARBA"/>
</dbReference>
<evidence type="ECO:0000256" key="3">
    <source>
        <dbReference type="ARBA" id="ARBA00022691"/>
    </source>
</evidence>
<dbReference type="STRING" id="456900.A0A195CZQ9"/>
<dbReference type="PANTHER" id="PTHR46165:SF7">
    <property type="entry name" value="SET AND MYND DOMAIN-CONTAINING PROTEIN 4"/>
    <property type="match status" value="1"/>
</dbReference>
<dbReference type="InterPro" id="IPR044421">
    <property type="entry name" value="SMYD4_SET"/>
</dbReference>
<feature type="region of interest" description="Disordered" evidence="4">
    <location>
        <begin position="169"/>
        <end position="199"/>
    </location>
</feature>
<name>A0A195CZQ9_9HYME</name>
<dbReference type="SUPFAM" id="SSF82199">
    <property type="entry name" value="SET domain"/>
    <property type="match status" value="1"/>
</dbReference>
<keyword evidence="2" id="KW-0808">Transferase</keyword>
<dbReference type="GO" id="GO:0032259">
    <property type="term" value="P:methylation"/>
    <property type="evidence" value="ECO:0007669"/>
    <property type="project" value="UniProtKB-KW"/>
</dbReference>
<dbReference type="EMBL" id="KQ977041">
    <property type="protein sequence ID" value="KYN06145.1"/>
    <property type="molecule type" value="Genomic_DNA"/>
</dbReference>
<dbReference type="CDD" id="cd10536">
    <property type="entry name" value="SET_SMYD4"/>
    <property type="match status" value="1"/>
</dbReference>
<dbReference type="AlphaFoldDB" id="A0A195CZQ9"/>
<dbReference type="InterPro" id="IPR001214">
    <property type="entry name" value="SET_dom"/>
</dbReference>
<sequence length="668" mass="76771">NLLLDEFRHVVHDIISQEEPLATQFERLSASGDRQGMVRMLMEIPYTANLRLSDSYEGKNDTQAVQLYEKWLGAKSRNEHAEIRTCNILTQALFVASANSRVFLDAICERARRFYSLRAYASCLRDCECMLVLPASFYNDSAEDVKYFVQRRKECLQLERECFRKLEPSRKRGTRGRTPSSSSRSSSSGTSPIVDGKPHSCLASCSDSVDLEVDEVRGRHLVATRDIRPGTVLIVDRPFSFSTDASAFDRNCLHCHATLKLEDSVRIPCRNCQTMRAFDINFMLLFSQVAFCTEVCRKEAWETYHQYECSVFNYFFKNSLNNKRQQTSYLLLAYRTTVIEALSLRNRTETTYVLNPDFLRYHANGNAKDKDNDISKECADLRSKRTYSPLDYRTVFQLKTHCPDVEPRVNLIRTVEAIFLTKCLISVLNKLDVICTTDTFILLAVAMLHHLQAINCNAYEIIENVHDEATRIWEPRNIGAAIYSTVSLVNHSCYPNVVRHSYPNGIVVVRALRFIGKGCEILDCYGPHFLSESKLNRREFLWKKYRFLCGCDACKQNWKHPLPEITSYKCTACSKPTDFSIIDATNQRCTKCEKSVDLKRIEKQFHKSIQKRLSAIAKMYQGNYKDAMPLLFEHANFVNKHLIEPNIEGIKTEQCIVQCYNSLGSISV</sequence>
<keyword evidence="1" id="KW-0489">Methyltransferase</keyword>
<dbReference type="InterPro" id="IPR052097">
    <property type="entry name" value="SET-MYND_domain_protein"/>
</dbReference>
<dbReference type="Gene3D" id="2.170.270.10">
    <property type="entry name" value="SET domain"/>
    <property type="match status" value="2"/>
</dbReference>
<gene>
    <name evidence="6" type="ORF">ALC62_02905</name>
</gene>
<dbReference type="InterPro" id="IPR011990">
    <property type="entry name" value="TPR-like_helical_dom_sf"/>
</dbReference>
<evidence type="ECO:0000256" key="1">
    <source>
        <dbReference type="ARBA" id="ARBA00022603"/>
    </source>
</evidence>
<dbReference type="Proteomes" id="UP000078542">
    <property type="component" value="Unassembled WGS sequence"/>
</dbReference>
<dbReference type="Gene3D" id="6.10.140.2220">
    <property type="match status" value="1"/>
</dbReference>
<evidence type="ECO:0000313" key="6">
    <source>
        <dbReference type="EMBL" id="KYN06145.1"/>
    </source>
</evidence>
<accession>A0A195CZQ9</accession>
<keyword evidence="7" id="KW-1185">Reference proteome</keyword>
<dbReference type="PROSITE" id="PS50280">
    <property type="entry name" value="SET"/>
    <property type="match status" value="1"/>
</dbReference>
<evidence type="ECO:0000256" key="2">
    <source>
        <dbReference type="ARBA" id="ARBA00022679"/>
    </source>
</evidence>